<dbReference type="AlphaFoldDB" id="A0A9P6AML3"/>
<keyword evidence="3" id="KW-1185">Reference proteome</keyword>
<evidence type="ECO:0000313" key="3">
    <source>
        <dbReference type="Proteomes" id="UP000886523"/>
    </source>
</evidence>
<evidence type="ECO:0000256" key="1">
    <source>
        <dbReference type="SAM" id="MobiDB-lite"/>
    </source>
</evidence>
<proteinExistence type="predicted"/>
<evidence type="ECO:0000313" key="2">
    <source>
        <dbReference type="EMBL" id="KAF9508065.1"/>
    </source>
</evidence>
<dbReference type="Proteomes" id="UP000886523">
    <property type="component" value="Unassembled WGS sequence"/>
</dbReference>
<accession>A0A9P6AML3</accession>
<organism evidence="2 3">
    <name type="scientific">Hydnum rufescens UP504</name>
    <dbReference type="NCBI Taxonomy" id="1448309"/>
    <lineage>
        <taxon>Eukaryota</taxon>
        <taxon>Fungi</taxon>
        <taxon>Dikarya</taxon>
        <taxon>Basidiomycota</taxon>
        <taxon>Agaricomycotina</taxon>
        <taxon>Agaricomycetes</taxon>
        <taxon>Cantharellales</taxon>
        <taxon>Hydnaceae</taxon>
        <taxon>Hydnum</taxon>
    </lineage>
</organism>
<reference evidence="2" key="1">
    <citation type="journal article" date="2020" name="Nat. Commun.">
        <title>Large-scale genome sequencing of mycorrhizal fungi provides insights into the early evolution of symbiotic traits.</title>
        <authorList>
            <person name="Miyauchi S."/>
            <person name="Kiss E."/>
            <person name="Kuo A."/>
            <person name="Drula E."/>
            <person name="Kohler A."/>
            <person name="Sanchez-Garcia M."/>
            <person name="Morin E."/>
            <person name="Andreopoulos B."/>
            <person name="Barry K.W."/>
            <person name="Bonito G."/>
            <person name="Buee M."/>
            <person name="Carver A."/>
            <person name="Chen C."/>
            <person name="Cichocki N."/>
            <person name="Clum A."/>
            <person name="Culley D."/>
            <person name="Crous P.W."/>
            <person name="Fauchery L."/>
            <person name="Girlanda M."/>
            <person name="Hayes R.D."/>
            <person name="Keri Z."/>
            <person name="LaButti K."/>
            <person name="Lipzen A."/>
            <person name="Lombard V."/>
            <person name="Magnuson J."/>
            <person name="Maillard F."/>
            <person name="Murat C."/>
            <person name="Nolan M."/>
            <person name="Ohm R.A."/>
            <person name="Pangilinan J."/>
            <person name="Pereira M.F."/>
            <person name="Perotto S."/>
            <person name="Peter M."/>
            <person name="Pfister S."/>
            <person name="Riley R."/>
            <person name="Sitrit Y."/>
            <person name="Stielow J.B."/>
            <person name="Szollosi G."/>
            <person name="Zifcakova L."/>
            <person name="Stursova M."/>
            <person name="Spatafora J.W."/>
            <person name="Tedersoo L."/>
            <person name="Vaario L.M."/>
            <person name="Yamada A."/>
            <person name="Yan M."/>
            <person name="Wang P."/>
            <person name="Xu J."/>
            <person name="Bruns T."/>
            <person name="Baldrian P."/>
            <person name="Vilgalys R."/>
            <person name="Dunand C."/>
            <person name="Henrissat B."/>
            <person name="Grigoriev I.V."/>
            <person name="Hibbett D."/>
            <person name="Nagy L.G."/>
            <person name="Martin F.M."/>
        </authorList>
    </citation>
    <scope>NUCLEOTIDE SEQUENCE</scope>
    <source>
        <strain evidence="2">UP504</strain>
    </source>
</reference>
<protein>
    <submittedName>
        <fullName evidence="2">Uncharacterized protein</fullName>
    </submittedName>
</protein>
<name>A0A9P6AML3_9AGAM</name>
<feature type="region of interest" description="Disordered" evidence="1">
    <location>
        <begin position="112"/>
        <end position="131"/>
    </location>
</feature>
<sequence>MKCTSFTTCNEVHEVCETHDEVHEIETHGEVHEVGESHNEVHKETHDEIHKEAGETWDELHEEVHETDEEVHKAPKEVHESHDELHEEEIHETCEEVHKTCEEVCETHEEEVHETRKEEVHETRKEEVRETHEEELLESSIVVELEQDGNLYKYKYDTWLEVDFSIRDEHAIVVETDSFESSAPEFPVPLPAPEDEVTRVLFGTEAGSGLVALHEFPAPTGFLDFEYRV</sequence>
<dbReference type="EMBL" id="MU129066">
    <property type="protein sequence ID" value="KAF9508065.1"/>
    <property type="molecule type" value="Genomic_DNA"/>
</dbReference>
<comment type="caution">
    <text evidence="2">The sequence shown here is derived from an EMBL/GenBank/DDBJ whole genome shotgun (WGS) entry which is preliminary data.</text>
</comment>
<gene>
    <name evidence="2" type="ORF">BS47DRAFT_1366225</name>
</gene>